<gene>
    <name evidence="2" type="ORF">Afil01_22200</name>
</gene>
<dbReference type="EMBL" id="BSTX01000001">
    <property type="protein sequence ID" value="GLZ77413.1"/>
    <property type="molecule type" value="Genomic_DNA"/>
</dbReference>
<protein>
    <submittedName>
        <fullName evidence="2">Uncharacterized protein</fullName>
    </submittedName>
</protein>
<evidence type="ECO:0000313" key="3">
    <source>
        <dbReference type="Proteomes" id="UP001165079"/>
    </source>
</evidence>
<evidence type="ECO:0000313" key="2">
    <source>
        <dbReference type="EMBL" id="GLZ77413.1"/>
    </source>
</evidence>
<sequence>MTHPIYLVSRSITQGRRAALVSLTGVGTALVVYVIATAAGLTTVFALVSA</sequence>
<comment type="caution">
    <text evidence="2">The sequence shown here is derived from an EMBL/GenBank/DDBJ whole genome shotgun (WGS) entry which is preliminary data.</text>
</comment>
<dbReference type="AlphaFoldDB" id="A0A9W6SK14"/>
<feature type="transmembrane region" description="Helical" evidence="1">
    <location>
        <begin position="20"/>
        <end position="48"/>
    </location>
</feature>
<evidence type="ECO:0000256" key="1">
    <source>
        <dbReference type="SAM" id="Phobius"/>
    </source>
</evidence>
<proteinExistence type="predicted"/>
<accession>A0A9W6SK14</accession>
<dbReference type="Proteomes" id="UP001165079">
    <property type="component" value="Unassembled WGS sequence"/>
</dbReference>
<keyword evidence="1" id="KW-0812">Transmembrane</keyword>
<keyword evidence="3" id="KW-1185">Reference proteome</keyword>
<name>A0A9W6SK14_9ACTN</name>
<reference evidence="2" key="1">
    <citation type="submission" date="2023-03" db="EMBL/GenBank/DDBJ databases">
        <title>Actinorhabdospora filicis NBRC 111898.</title>
        <authorList>
            <person name="Ichikawa N."/>
            <person name="Sato H."/>
            <person name="Tonouchi N."/>
        </authorList>
    </citation>
    <scope>NUCLEOTIDE SEQUENCE</scope>
    <source>
        <strain evidence="2">NBRC 111898</strain>
    </source>
</reference>
<organism evidence="2 3">
    <name type="scientific">Actinorhabdospora filicis</name>
    <dbReference type="NCBI Taxonomy" id="1785913"/>
    <lineage>
        <taxon>Bacteria</taxon>
        <taxon>Bacillati</taxon>
        <taxon>Actinomycetota</taxon>
        <taxon>Actinomycetes</taxon>
        <taxon>Micromonosporales</taxon>
        <taxon>Micromonosporaceae</taxon>
        <taxon>Actinorhabdospora</taxon>
    </lineage>
</organism>
<keyword evidence="1" id="KW-1133">Transmembrane helix</keyword>
<keyword evidence="1" id="KW-0472">Membrane</keyword>